<gene>
    <name evidence="1" type="ORF">llap_12815</name>
</gene>
<keyword evidence="2" id="KW-1185">Reference proteome</keyword>
<dbReference type="InterPro" id="IPR011009">
    <property type="entry name" value="Kinase-like_dom_sf"/>
</dbReference>
<name>A0A2I0TSW6_LIMLA</name>
<evidence type="ECO:0000313" key="2">
    <source>
        <dbReference type="Proteomes" id="UP000233556"/>
    </source>
</evidence>
<dbReference type="OrthoDB" id="40902at2759"/>
<dbReference type="Proteomes" id="UP000233556">
    <property type="component" value="Unassembled WGS sequence"/>
</dbReference>
<evidence type="ECO:0008006" key="3">
    <source>
        <dbReference type="Google" id="ProtNLM"/>
    </source>
</evidence>
<dbReference type="SUPFAM" id="SSF56112">
    <property type="entry name" value="Protein kinase-like (PK-like)"/>
    <property type="match status" value="1"/>
</dbReference>
<sequence>MVTLKIRSSSRMCGHPVSVMGSIKIPVRKSVLFWMGITTLFEVRIIRRLASRIKHENIVALEDIYESPNHLYLVMQLYLVCTEREVTRDATMCMGAGFARKLHPCLSSSVAHIILDMSLSPEPLFFPVFSL</sequence>
<proteinExistence type="predicted"/>
<organism evidence="1 2">
    <name type="scientific">Limosa lapponica baueri</name>
    <dbReference type="NCBI Taxonomy" id="1758121"/>
    <lineage>
        <taxon>Eukaryota</taxon>
        <taxon>Metazoa</taxon>
        <taxon>Chordata</taxon>
        <taxon>Craniata</taxon>
        <taxon>Vertebrata</taxon>
        <taxon>Euteleostomi</taxon>
        <taxon>Archelosauria</taxon>
        <taxon>Archosauria</taxon>
        <taxon>Dinosauria</taxon>
        <taxon>Saurischia</taxon>
        <taxon>Theropoda</taxon>
        <taxon>Coelurosauria</taxon>
        <taxon>Aves</taxon>
        <taxon>Neognathae</taxon>
        <taxon>Neoaves</taxon>
        <taxon>Charadriiformes</taxon>
        <taxon>Scolopacidae</taxon>
        <taxon>Limosa</taxon>
    </lineage>
</organism>
<reference evidence="2" key="2">
    <citation type="submission" date="2017-12" db="EMBL/GenBank/DDBJ databases">
        <title>Genome sequence of the Bar-tailed Godwit (Limosa lapponica baueri).</title>
        <authorList>
            <person name="Lima N.C.B."/>
            <person name="Parody-Merino A.M."/>
            <person name="Battley P.F."/>
            <person name="Fidler A.E."/>
            <person name="Prosdocimi F."/>
        </authorList>
    </citation>
    <scope>NUCLEOTIDE SEQUENCE [LARGE SCALE GENOMIC DNA]</scope>
</reference>
<dbReference type="EMBL" id="KZ507418">
    <property type="protein sequence ID" value="PKU36882.1"/>
    <property type="molecule type" value="Genomic_DNA"/>
</dbReference>
<reference evidence="2" key="1">
    <citation type="submission" date="2017-11" db="EMBL/GenBank/DDBJ databases">
        <authorList>
            <person name="Lima N.C."/>
            <person name="Parody-Merino A.M."/>
            <person name="Battley P.F."/>
            <person name="Fidler A.E."/>
            <person name="Prosdocimi F."/>
        </authorList>
    </citation>
    <scope>NUCLEOTIDE SEQUENCE [LARGE SCALE GENOMIC DNA]</scope>
</reference>
<dbReference type="AlphaFoldDB" id="A0A2I0TSW6"/>
<protein>
    <recommendedName>
        <fullName evidence="3">Protein kinase domain-containing protein</fullName>
    </recommendedName>
</protein>
<accession>A0A2I0TSW6</accession>
<dbReference type="Gene3D" id="3.30.200.20">
    <property type="entry name" value="Phosphorylase Kinase, domain 1"/>
    <property type="match status" value="1"/>
</dbReference>
<evidence type="ECO:0000313" key="1">
    <source>
        <dbReference type="EMBL" id="PKU36882.1"/>
    </source>
</evidence>